<dbReference type="SUPFAM" id="SSF53335">
    <property type="entry name" value="S-adenosyl-L-methionine-dependent methyltransferases"/>
    <property type="match status" value="1"/>
</dbReference>
<dbReference type="Gene3D" id="3.40.50.150">
    <property type="entry name" value="Vaccinia Virus protein VP39"/>
    <property type="match status" value="1"/>
</dbReference>
<dbReference type="CDD" id="cd02440">
    <property type="entry name" value="AdoMet_MTases"/>
    <property type="match status" value="1"/>
</dbReference>
<dbReference type="Pfam" id="PF13679">
    <property type="entry name" value="Methyltransf_32"/>
    <property type="match status" value="1"/>
</dbReference>
<comment type="caution">
    <text evidence="2">The sequence shown here is derived from an EMBL/GenBank/DDBJ whole genome shotgun (WGS) entry which is preliminary data.</text>
</comment>
<dbReference type="InterPro" id="IPR025714">
    <property type="entry name" value="Methyltranfer_dom"/>
</dbReference>
<dbReference type="EMBL" id="DSVL01000092">
    <property type="protein sequence ID" value="HFH28490.1"/>
    <property type="molecule type" value="Genomic_DNA"/>
</dbReference>
<evidence type="ECO:0000313" key="2">
    <source>
        <dbReference type="EMBL" id="HFH28490.1"/>
    </source>
</evidence>
<feature type="domain" description="Methyltransferase" evidence="1">
    <location>
        <begin position="185"/>
        <end position="326"/>
    </location>
</feature>
<accession>A0A7C3EBD1</accession>
<evidence type="ECO:0000259" key="1">
    <source>
        <dbReference type="Pfam" id="PF13679"/>
    </source>
</evidence>
<dbReference type="GO" id="GO:0005737">
    <property type="term" value="C:cytoplasm"/>
    <property type="evidence" value="ECO:0007669"/>
    <property type="project" value="TreeGrafter"/>
</dbReference>
<proteinExistence type="predicted"/>
<organism evidence="2">
    <name type="scientific">Gracilinema caldarium</name>
    <dbReference type="NCBI Taxonomy" id="215591"/>
    <lineage>
        <taxon>Bacteria</taxon>
        <taxon>Pseudomonadati</taxon>
        <taxon>Spirochaetota</taxon>
        <taxon>Spirochaetia</taxon>
        <taxon>Spirochaetales</taxon>
        <taxon>Breznakiellaceae</taxon>
        <taxon>Gracilinema</taxon>
    </lineage>
</organism>
<name>A0A7C3EBD1_9SPIR</name>
<sequence length="435" mass="49338">MPPISRPARSMLNMTAKISLRPEQLQSFLDSLDVAETLVYAVFSRLRDTYVPAENSLFTRQAEGCQKLKLRPVALKGGIQLQAEFQFGPKTFHQQYPLASDAPPLAEGLRNFAEGTIFTSRADYQFHWTAAGLCQIAEKPPTKSRSSLSHNRQKAYLLSEGEAIPFLVELGVMDTNGRVSQKRYDKFRQINKYLEFVEDALRHFPKDKPLYIVDFGSGKAYLTFALYHYLMDRGYSQFQVTGLDLKDDVVAFCNDTARRLGCDRLHFEVGDIANFQIDEGSPVASRRPDMIISLHACDIATDAALVKGLQWGCPVILAVPCCQHEFFHQLKALAMDPIIRYGVTRDKQATLVTDASRCLMLQAFGYSVEMVEFITMEHTPKNVLIRAYRERATGQELFINIKDSGYRAYREFLDLWGVGPTYLELELARRGLLKD</sequence>
<dbReference type="AlphaFoldDB" id="A0A7C3EBD1"/>
<dbReference type="PANTHER" id="PTHR13369:SF3">
    <property type="entry name" value="METHYLTRANSFERASE DOMAIN-CONTAINING PROTEIN"/>
    <property type="match status" value="1"/>
</dbReference>
<dbReference type="InterPro" id="IPR029063">
    <property type="entry name" value="SAM-dependent_MTases_sf"/>
</dbReference>
<protein>
    <submittedName>
        <fullName evidence="2">SAM-dependent methyltransferase</fullName>
    </submittedName>
</protein>
<keyword evidence="2" id="KW-0489">Methyltransferase</keyword>
<reference evidence="2" key="1">
    <citation type="journal article" date="2020" name="mSystems">
        <title>Genome- and Community-Level Interaction Insights into Carbon Utilization and Element Cycling Functions of Hydrothermarchaeota in Hydrothermal Sediment.</title>
        <authorList>
            <person name="Zhou Z."/>
            <person name="Liu Y."/>
            <person name="Xu W."/>
            <person name="Pan J."/>
            <person name="Luo Z.H."/>
            <person name="Li M."/>
        </authorList>
    </citation>
    <scope>NUCLEOTIDE SEQUENCE [LARGE SCALE GENOMIC DNA]</scope>
    <source>
        <strain evidence="2">SpSt-503</strain>
    </source>
</reference>
<dbReference type="GO" id="GO:0008168">
    <property type="term" value="F:methyltransferase activity"/>
    <property type="evidence" value="ECO:0007669"/>
    <property type="project" value="UniProtKB-KW"/>
</dbReference>
<keyword evidence="2" id="KW-0808">Transferase</keyword>
<gene>
    <name evidence="2" type="ORF">ENS59_03125</name>
</gene>
<dbReference type="PANTHER" id="PTHR13369">
    <property type="match status" value="1"/>
</dbReference>
<dbReference type="GO" id="GO:0032259">
    <property type="term" value="P:methylation"/>
    <property type="evidence" value="ECO:0007669"/>
    <property type="project" value="UniProtKB-KW"/>
</dbReference>